<keyword evidence="1" id="KW-0472">Membrane</keyword>
<protein>
    <recommendedName>
        <fullName evidence="4">Yip1 domain-containing protein</fullName>
    </recommendedName>
</protein>
<evidence type="ECO:0000313" key="2">
    <source>
        <dbReference type="EMBL" id="PSN82096.1"/>
    </source>
</evidence>
<feature type="transmembrane region" description="Helical" evidence="1">
    <location>
        <begin position="103"/>
        <end position="127"/>
    </location>
</feature>
<feature type="transmembrane region" description="Helical" evidence="1">
    <location>
        <begin position="43"/>
        <end position="63"/>
    </location>
</feature>
<evidence type="ECO:0008006" key="4">
    <source>
        <dbReference type="Google" id="ProtNLM"/>
    </source>
</evidence>
<feature type="transmembrane region" description="Helical" evidence="1">
    <location>
        <begin position="7"/>
        <end position="31"/>
    </location>
</feature>
<organism evidence="2 3">
    <name type="scientific">Candidatus Marsarchaeota G1 archaeon OSP_D</name>
    <dbReference type="NCBI Taxonomy" id="1978155"/>
    <lineage>
        <taxon>Archaea</taxon>
        <taxon>Candidatus Marsarchaeota</taxon>
        <taxon>Candidatus Marsarchaeota group 1</taxon>
    </lineage>
</organism>
<name>A0A2R6A6R5_9ARCH</name>
<keyword evidence="1" id="KW-0812">Transmembrane</keyword>
<evidence type="ECO:0000256" key="1">
    <source>
        <dbReference type="SAM" id="Phobius"/>
    </source>
</evidence>
<reference evidence="2 3" key="1">
    <citation type="submission" date="2017-04" db="EMBL/GenBank/DDBJ databases">
        <title>Novel microbial lineages endemic to geothermal iron-oxide mats fill important gaps in the evolutionary history of Archaea.</title>
        <authorList>
            <person name="Jay Z.J."/>
            <person name="Beam J.P."/>
            <person name="Dlakic M."/>
            <person name="Rusch D.B."/>
            <person name="Kozubal M.A."/>
            <person name="Inskeep W.P."/>
        </authorList>
    </citation>
    <scope>NUCLEOTIDE SEQUENCE [LARGE SCALE GENOMIC DNA]</scope>
    <source>
        <strain evidence="2">OSP_D</strain>
    </source>
</reference>
<keyword evidence="1" id="KW-1133">Transmembrane helix</keyword>
<accession>A0A2R6A6R5</accession>
<dbReference type="EMBL" id="NEXC01000101">
    <property type="protein sequence ID" value="PSN82096.1"/>
    <property type="molecule type" value="Genomic_DNA"/>
</dbReference>
<dbReference type="Proteomes" id="UP000240880">
    <property type="component" value="Unassembled WGS sequence"/>
</dbReference>
<comment type="caution">
    <text evidence="2">The sequence shown here is derived from an EMBL/GenBank/DDBJ whole genome shotgun (WGS) entry which is preliminary data.</text>
</comment>
<sequence>MHVLITFGLASLAALIGLIILWIIVSIPVYFAAKLVTGGKSGFAQAMLATLIGPIVFAIVLAISSFFLGVVVGASATVLALFLAFLAWLAVYKGIFGTGWLGAFGIAVIAVVIYAVLDALFVSLFSVRFPGQSLYPLRI</sequence>
<proteinExistence type="predicted"/>
<feature type="transmembrane region" description="Helical" evidence="1">
    <location>
        <begin position="70"/>
        <end position="91"/>
    </location>
</feature>
<gene>
    <name evidence="2" type="ORF">B9Q01_09025</name>
</gene>
<evidence type="ECO:0000313" key="3">
    <source>
        <dbReference type="Proteomes" id="UP000240880"/>
    </source>
</evidence>
<dbReference type="AlphaFoldDB" id="A0A2R6A6R5"/>